<proteinExistence type="predicted"/>
<sequence>MPPALDKLLASPSALRLLRTIITAQAPPTACLTAARCIACTCPRRNYAFVPPGKKRWRWTHWGDHETGRDAEDRPKLLAGKRQALDQIANVSDLAHRLQEAERRKGRDGIYEVWACRNRVGLDLPTDDTPEAEFLWGTFVKDQDVVVELLDHAADLRRRTGHVYPRLYELCIAHWLPTTGYSRQALVYHRFMRRELQLQSLPLQYLARINKGRLTTDMYDRLLEMYKESNEVNLYDEVVPELERFPTKARRWHSACILKGDLPSPEVAASPMVQAFIAGNANSSIPELRVNAAIAASQGSKEEMNDDLLRRLRGRDTAPVRFEDSFCARMFATRAVPPDSVIRGLALVGVNEIGPLAVRAMASRTESSSELSERFAELKASGIALQGGVFSLALEVFAQKEEHFLVRSMLKSDQHPEVYDDVELQTKLLNYYLEQHDWDQAHRTLAILSLFHKKRATRAWNLLLRAHIKRYAQDDIVQTLQHMAQYSITVSPASIVKFRTDMLRLRRRGRLPDQRATKHRKGFDDLRFVARMYLFILDNDIGYVSPFWWHEILRRYGMTGRMRELRRLIHWLFCWYAPRGEVPLHTIRKPGFLDPETERVRLSNPAKISHWRPIRIESDFHTQLHKHHPLRQLFPHRFKQALIVWGFRAGLLPNAPTEQSMFSGVASKKHYRARFRRKGLIQRLNWDFGLKTLAELRYLGLYVNSRTVVKALQQMFTNLFGGGRSRIRSNRIMQAVNTTPYTEYVRRVNEVWGIPLFPEPRLYVKSRLHALMWHPRFDRVIHRRGHLKLSEIAAGADETNYEEGRKISYVPTNVRRLRGNGWLEKDMTQSEEQGGQDAHTPNAPHDLASEQLLTTFAAQSKAINPDAVPLPRKSTSSGLEELMKVVSALPDKRSRRKKSEEHDGQDAPKPDNPPKIALDEILTTSAPQGRAINPDAVPLPRKSTSTGLEELMKVVSALPDKRSRRKK</sequence>
<dbReference type="EMBL" id="JAKJXO020000005">
    <property type="protein sequence ID" value="KAL1604972.1"/>
    <property type="molecule type" value="Genomic_DNA"/>
</dbReference>
<evidence type="ECO:0000313" key="2">
    <source>
        <dbReference type="EMBL" id="KAL1604972.1"/>
    </source>
</evidence>
<evidence type="ECO:0008006" key="4">
    <source>
        <dbReference type="Google" id="ProtNLM"/>
    </source>
</evidence>
<keyword evidence="3" id="KW-1185">Reference proteome</keyword>
<feature type="region of interest" description="Disordered" evidence="1">
    <location>
        <begin position="886"/>
        <end position="967"/>
    </location>
</feature>
<reference evidence="2 3" key="1">
    <citation type="submission" date="2024-02" db="EMBL/GenBank/DDBJ databases">
        <title>De novo assembly and annotation of 12 fungi associated with fruit tree decline syndrome in Ontario, Canada.</title>
        <authorList>
            <person name="Sulman M."/>
            <person name="Ellouze W."/>
            <person name="Ilyukhin E."/>
        </authorList>
    </citation>
    <scope>NUCLEOTIDE SEQUENCE [LARGE SCALE GENOMIC DNA]</scope>
    <source>
        <strain evidence="2 3">M42-189</strain>
    </source>
</reference>
<feature type="compositionally biased region" description="Basic and acidic residues" evidence="1">
    <location>
        <begin position="898"/>
        <end position="909"/>
    </location>
</feature>
<name>A0ABR3RKR3_9PLEO</name>
<evidence type="ECO:0000313" key="3">
    <source>
        <dbReference type="Proteomes" id="UP001521785"/>
    </source>
</evidence>
<gene>
    <name evidence="2" type="ORF">SLS60_004513</name>
</gene>
<accession>A0ABR3RKR3</accession>
<protein>
    <recommendedName>
        <fullName evidence="4">Pentatricopeptide repeat domain-containing protein</fullName>
    </recommendedName>
</protein>
<organism evidence="2 3">
    <name type="scientific">Paraconiothyrium brasiliense</name>
    <dbReference type="NCBI Taxonomy" id="300254"/>
    <lineage>
        <taxon>Eukaryota</taxon>
        <taxon>Fungi</taxon>
        <taxon>Dikarya</taxon>
        <taxon>Ascomycota</taxon>
        <taxon>Pezizomycotina</taxon>
        <taxon>Dothideomycetes</taxon>
        <taxon>Pleosporomycetidae</taxon>
        <taxon>Pleosporales</taxon>
        <taxon>Massarineae</taxon>
        <taxon>Didymosphaeriaceae</taxon>
        <taxon>Paraconiothyrium</taxon>
    </lineage>
</organism>
<comment type="caution">
    <text evidence="2">The sequence shown here is derived from an EMBL/GenBank/DDBJ whole genome shotgun (WGS) entry which is preliminary data.</text>
</comment>
<evidence type="ECO:0000256" key="1">
    <source>
        <dbReference type="SAM" id="MobiDB-lite"/>
    </source>
</evidence>
<dbReference type="Proteomes" id="UP001521785">
    <property type="component" value="Unassembled WGS sequence"/>
</dbReference>